<accession>A0A9W7ZT02</accession>
<keyword evidence="3" id="KW-0963">Cytoplasm</keyword>
<dbReference type="Pfam" id="PF06058">
    <property type="entry name" value="DCP1"/>
    <property type="match status" value="1"/>
</dbReference>
<dbReference type="GO" id="GO:0031087">
    <property type="term" value="P:deadenylation-independent decapping of nuclear-transcribed mRNA"/>
    <property type="evidence" value="ECO:0007669"/>
    <property type="project" value="TreeGrafter"/>
</dbReference>
<gene>
    <name evidence="6" type="ORF">H4219_004016</name>
</gene>
<protein>
    <submittedName>
        <fullName evidence="6">Uncharacterized protein</fullName>
    </submittedName>
</protein>
<dbReference type="OrthoDB" id="440673at2759"/>
<dbReference type="AlphaFoldDB" id="A0A9W7ZT02"/>
<dbReference type="Proteomes" id="UP001150538">
    <property type="component" value="Unassembled WGS sequence"/>
</dbReference>
<dbReference type="EMBL" id="JANBPU010000120">
    <property type="protein sequence ID" value="KAJ1915994.1"/>
    <property type="molecule type" value="Genomic_DNA"/>
</dbReference>
<comment type="caution">
    <text evidence="6">The sequence shown here is derived from an EMBL/GenBank/DDBJ whole genome shotgun (WGS) entry which is preliminary data.</text>
</comment>
<dbReference type="GO" id="GO:0008047">
    <property type="term" value="F:enzyme activator activity"/>
    <property type="evidence" value="ECO:0007669"/>
    <property type="project" value="InterPro"/>
</dbReference>
<dbReference type="InterPro" id="IPR011993">
    <property type="entry name" value="PH-like_dom_sf"/>
</dbReference>
<proteinExistence type="inferred from homology"/>
<dbReference type="PANTHER" id="PTHR16290">
    <property type="entry name" value="TRANSCRIPTION FACTOR SMIF DECAPPING ENZYME DCP1"/>
    <property type="match status" value="1"/>
</dbReference>
<dbReference type="PANTHER" id="PTHR16290:SF0">
    <property type="entry name" value="DECAPPING PROTEIN 1, ISOFORM A"/>
    <property type="match status" value="1"/>
</dbReference>
<keyword evidence="7" id="KW-1185">Reference proteome</keyword>
<dbReference type="InterPro" id="IPR010334">
    <property type="entry name" value="Dcp1"/>
</dbReference>
<feature type="region of interest" description="Disordered" evidence="5">
    <location>
        <begin position="1"/>
        <end position="67"/>
    </location>
</feature>
<dbReference type="Gene3D" id="2.30.29.30">
    <property type="entry name" value="Pleckstrin-homology domain (PH domain)/Phosphotyrosine-binding domain (PTB)"/>
    <property type="match status" value="1"/>
</dbReference>
<organism evidence="6 7">
    <name type="scientific">Mycoemilia scoparia</name>
    <dbReference type="NCBI Taxonomy" id="417184"/>
    <lineage>
        <taxon>Eukaryota</taxon>
        <taxon>Fungi</taxon>
        <taxon>Fungi incertae sedis</taxon>
        <taxon>Zoopagomycota</taxon>
        <taxon>Kickxellomycotina</taxon>
        <taxon>Kickxellomycetes</taxon>
        <taxon>Kickxellales</taxon>
        <taxon>Kickxellaceae</taxon>
        <taxon>Mycoemilia</taxon>
    </lineage>
</organism>
<evidence type="ECO:0000313" key="7">
    <source>
        <dbReference type="Proteomes" id="UP001150538"/>
    </source>
</evidence>
<name>A0A9W7ZT02_9FUNG</name>
<dbReference type="GO" id="GO:0006397">
    <property type="term" value="P:mRNA processing"/>
    <property type="evidence" value="ECO:0007669"/>
    <property type="project" value="UniProtKB-KW"/>
</dbReference>
<feature type="region of interest" description="Disordered" evidence="5">
    <location>
        <begin position="329"/>
        <end position="358"/>
    </location>
</feature>
<dbReference type="CDD" id="cd13182">
    <property type="entry name" value="EVH1-like_Dcp1"/>
    <property type="match status" value="1"/>
</dbReference>
<evidence type="ECO:0000256" key="1">
    <source>
        <dbReference type="ARBA" id="ARBA00004496"/>
    </source>
</evidence>
<dbReference type="SUPFAM" id="SSF50729">
    <property type="entry name" value="PH domain-like"/>
    <property type="match status" value="1"/>
</dbReference>
<dbReference type="GO" id="GO:0003729">
    <property type="term" value="F:mRNA binding"/>
    <property type="evidence" value="ECO:0007669"/>
    <property type="project" value="TreeGrafter"/>
</dbReference>
<evidence type="ECO:0000313" key="6">
    <source>
        <dbReference type="EMBL" id="KAJ1915994.1"/>
    </source>
</evidence>
<evidence type="ECO:0000256" key="4">
    <source>
        <dbReference type="ARBA" id="ARBA00022664"/>
    </source>
</evidence>
<feature type="compositionally biased region" description="Polar residues" evidence="5">
    <location>
        <begin position="17"/>
        <end position="43"/>
    </location>
</feature>
<comment type="similarity">
    <text evidence="2">Belongs to the DCP1 family.</text>
</comment>
<dbReference type="GO" id="GO:0000932">
    <property type="term" value="C:P-body"/>
    <property type="evidence" value="ECO:0007669"/>
    <property type="project" value="TreeGrafter"/>
</dbReference>
<evidence type="ECO:0000256" key="3">
    <source>
        <dbReference type="ARBA" id="ARBA00022490"/>
    </source>
</evidence>
<feature type="compositionally biased region" description="Polar residues" evidence="5">
    <location>
        <begin position="342"/>
        <end position="358"/>
    </location>
</feature>
<dbReference type="GO" id="GO:0000290">
    <property type="term" value="P:deadenylation-dependent decapping of nuclear-transcribed mRNA"/>
    <property type="evidence" value="ECO:0007669"/>
    <property type="project" value="InterPro"/>
</dbReference>
<comment type="subcellular location">
    <subcellularLocation>
        <location evidence="1">Cytoplasm</location>
    </subcellularLocation>
</comment>
<sequence length="406" mass="45134">MPPRSRANSIRKKQHTNLDVQSTPSSKSNAVVDKPNSQAITNSIHKHPNSFSPPKPMHKNSGGQHSQASIKNFKAQLDQNFRVLKRHHHNLYGIVDFTNHAVLYKYSEETADWVKEGVEGTLFILMVLDTDEYILKIMNRLTPVDYNENISPSLDIHLVDEYIIYKTPDQGILGLWIYQEKDRIRITECLNRCSSAASNNQPNNKPPCLYTIDDFKGRANTPLASNQTSKLIELYENSIRKAQPNFALAPAVTKTVSDDGAIPQAAQNASNSSQSLMFALQSKLQNAALHQIQSNGPQIPTAESSMDQRKDSITQDRASEFLRFVQDGLGTKPKEDKPSSADIMTNMTQPLANPRSSEISESTDLLSRLRGLSTATNVLLALSTNGKFSINWKQMGSLIDSLQVGS</sequence>
<keyword evidence="4" id="KW-0507">mRNA processing</keyword>
<reference evidence="6" key="1">
    <citation type="submission" date="2022-07" db="EMBL/GenBank/DDBJ databases">
        <title>Phylogenomic reconstructions and comparative analyses of Kickxellomycotina fungi.</title>
        <authorList>
            <person name="Reynolds N.K."/>
            <person name="Stajich J.E."/>
            <person name="Barry K."/>
            <person name="Grigoriev I.V."/>
            <person name="Crous P."/>
            <person name="Smith M.E."/>
        </authorList>
    </citation>
    <scope>NUCLEOTIDE SEQUENCE</scope>
    <source>
        <strain evidence="6">NBRC 100468</strain>
    </source>
</reference>
<evidence type="ECO:0000256" key="5">
    <source>
        <dbReference type="SAM" id="MobiDB-lite"/>
    </source>
</evidence>
<evidence type="ECO:0000256" key="2">
    <source>
        <dbReference type="ARBA" id="ARBA00008778"/>
    </source>
</evidence>